<dbReference type="AlphaFoldDB" id="A0A6J5XUE3"/>
<reference evidence="3" key="1">
    <citation type="journal article" date="2020" name="Genome Biol.">
        <title>Gamete binning: chromosome-level and haplotype-resolved genome assembly enabled by high-throughput single-cell sequencing of gamete genomes.</title>
        <authorList>
            <person name="Campoy J.A."/>
            <person name="Sun H."/>
            <person name="Goel M."/>
            <person name="Jiao W.-B."/>
            <person name="Folz-Donahue K."/>
            <person name="Wang N."/>
            <person name="Rubio M."/>
            <person name="Liu C."/>
            <person name="Kukat C."/>
            <person name="Ruiz D."/>
            <person name="Huettel B."/>
            <person name="Schneeberger K."/>
        </authorList>
    </citation>
    <scope>NUCLEOTIDE SEQUENCE [LARGE SCALE GENOMIC DNA]</scope>
    <source>
        <strain evidence="3">cv. Rojo Pasion</strain>
    </source>
</reference>
<name>A0A6J5XUE3_PRUAR</name>
<evidence type="ECO:0000256" key="1">
    <source>
        <dbReference type="ARBA" id="ARBA00009861"/>
    </source>
</evidence>
<dbReference type="GO" id="GO:0016747">
    <property type="term" value="F:acyltransferase activity, transferring groups other than amino-acyl groups"/>
    <property type="evidence" value="ECO:0007669"/>
    <property type="project" value="TreeGrafter"/>
</dbReference>
<dbReference type="OrthoDB" id="671439at2759"/>
<gene>
    <name evidence="2" type="ORF">ORAREDHAP_LOCUS40763</name>
</gene>
<dbReference type="Pfam" id="PF02458">
    <property type="entry name" value="Transferase"/>
    <property type="match status" value="1"/>
</dbReference>
<evidence type="ECO:0000313" key="3">
    <source>
        <dbReference type="Proteomes" id="UP000507245"/>
    </source>
</evidence>
<dbReference type="InterPro" id="IPR023213">
    <property type="entry name" value="CAT-like_dom_sf"/>
</dbReference>
<proteinExistence type="inferred from homology"/>
<dbReference type="InterPro" id="IPR050317">
    <property type="entry name" value="Plant_Fungal_Acyltransferase"/>
</dbReference>
<dbReference type="EMBL" id="CAEKKB010000006">
    <property type="protein sequence ID" value="CAB4315927.1"/>
    <property type="molecule type" value="Genomic_DNA"/>
</dbReference>
<protein>
    <submittedName>
        <fullName evidence="2">Uncharacterized protein</fullName>
    </submittedName>
</protein>
<evidence type="ECO:0000313" key="2">
    <source>
        <dbReference type="EMBL" id="CAB4315927.1"/>
    </source>
</evidence>
<sequence length="441" mass="48437">MSTTQQSRVVVHSKLTAVSSRPVKAGTTHNLTALDHAMGLHTLHVVFYYKHKLFSCFDLDPLRLSLSEALSLHPPVMGRMAQKPDSNWEVMCNDAGVRVYMARVATTLDEWLRSADGSEERLLTVWDDMPDDPSTWSPYRIQINEFEGGGAAIGVSCTHMHADPTCVTLLVKAWAETHRKQAIAHPLLVGESSALGGRPVDQDMIKTKSAAAYYEAKSVAAKTPLPEKKMSTATFKFSSAMIKQGLLQIHKTCPEANPFDLLAALFWTSIARLKPPKSATKHSLSICTDSRKKLGSGWHYGNALHFSMLSVPDVEEVEKRQRVGARGRSGAPPRVESEGGGFLVWSGLVWITKGRGSMEHMNEKEPLMYAAMFDKDKKPAHVSYHVGNVEGEGFIMVMPASEGGLGRMVMVTLPEEELAQLCEAQPILSLKPTMLLSGKKA</sequence>
<keyword evidence="3" id="KW-1185">Reference proteome</keyword>
<organism evidence="2 3">
    <name type="scientific">Prunus armeniaca</name>
    <name type="common">Apricot</name>
    <name type="synonym">Armeniaca vulgaris</name>
    <dbReference type="NCBI Taxonomy" id="36596"/>
    <lineage>
        <taxon>Eukaryota</taxon>
        <taxon>Viridiplantae</taxon>
        <taxon>Streptophyta</taxon>
        <taxon>Embryophyta</taxon>
        <taxon>Tracheophyta</taxon>
        <taxon>Spermatophyta</taxon>
        <taxon>Magnoliopsida</taxon>
        <taxon>eudicotyledons</taxon>
        <taxon>Gunneridae</taxon>
        <taxon>Pentapetalae</taxon>
        <taxon>rosids</taxon>
        <taxon>fabids</taxon>
        <taxon>Rosales</taxon>
        <taxon>Rosaceae</taxon>
        <taxon>Amygdaloideae</taxon>
        <taxon>Amygdaleae</taxon>
        <taxon>Prunus</taxon>
    </lineage>
</organism>
<dbReference type="Gene3D" id="3.30.559.10">
    <property type="entry name" value="Chloramphenicol acetyltransferase-like domain"/>
    <property type="match status" value="2"/>
</dbReference>
<dbReference type="PANTHER" id="PTHR31642:SF316">
    <property type="entry name" value="PROTEIN ECERIFERUM 26-LIKE"/>
    <property type="match status" value="1"/>
</dbReference>
<dbReference type="Proteomes" id="UP000507245">
    <property type="component" value="Unassembled WGS sequence"/>
</dbReference>
<comment type="similarity">
    <text evidence="1">Belongs to the plant acyltransferase family.</text>
</comment>
<dbReference type="PANTHER" id="PTHR31642">
    <property type="entry name" value="TRICHOTHECENE 3-O-ACETYLTRANSFERASE"/>
    <property type="match status" value="1"/>
</dbReference>
<accession>A0A6J5XUE3</accession>